<dbReference type="AlphaFoldDB" id="A0A9D8L2X7"/>
<dbReference type="GO" id="GO:0006508">
    <property type="term" value="P:proteolysis"/>
    <property type="evidence" value="ECO:0007669"/>
    <property type="project" value="UniProtKB-KW"/>
</dbReference>
<gene>
    <name evidence="2" type="ORF">J0H45_07050</name>
</gene>
<keyword evidence="2" id="KW-0378">Hydrolase</keyword>
<keyword evidence="1" id="KW-1133">Transmembrane helix</keyword>
<feature type="non-terminal residue" evidence="2">
    <location>
        <position position="39"/>
    </location>
</feature>
<keyword evidence="2" id="KW-0645">Protease</keyword>
<sequence length="39" mass="4146">MFTRIGLFLLTNLAVLILAGIVMSVLGVNPARMSGLLVM</sequence>
<dbReference type="GO" id="GO:0008233">
    <property type="term" value="F:peptidase activity"/>
    <property type="evidence" value="ECO:0007669"/>
    <property type="project" value="UniProtKB-KW"/>
</dbReference>
<evidence type="ECO:0000313" key="2">
    <source>
        <dbReference type="EMBL" id="MBN8799100.1"/>
    </source>
</evidence>
<protein>
    <submittedName>
        <fullName evidence="2">Protease HtpX</fullName>
    </submittedName>
</protein>
<comment type="caution">
    <text evidence="2">The sequence shown here is derived from an EMBL/GenBank/DDBJ whole genome shotgun (WGS) entry which is preliminary data.</text>
</comment>
<evidence type="ECO:0000256" key="1">
    <source>
        <dbReference type="SAM" id="Phobius"/>
    </source>
</evidence>
<keyword evidence="1" id="KW-0472">Membrane</keyword>
<dbReference type="EMBL" id="JAFKMG010000653">
    <property type="protein sequence ID" value="MBN8799100.1"/>
    <property type="molecule type" value="Genomic_DNA"/>
</dbReference>
<keyword evidence="1" id="KW-0812">Transmembrane</keyword>
<accession>A0A9D8L2X7</accession>
<organism evidence="2 3">
    <name type="scientific">Stenotrophomonas nitritireducens</name>
    <dbReference type="NCBI Taxonomy" id="83617"/>
    <lineage>
        <taxon>Bacteria</taxon>
        <taxon>Pseudomonadati</taxon>
        <taxon>Pseudomonadota</taxon>
        <taxon>Gammaproteobacteria</taxon>
        <taxon>Lysobacterales</taxon>
        <taxon>Lysobacteraceae</taxon>
        <taxon>Stenotrophomonas</taxon>
    </lineage>
</organism>
<reference evidence="2" key="1">
    <citation type="submission" date="2021-02" db="EMBL/GenBank/DDBJ databases">
        <title>Thiocyanate and organic carbon inputs drive convergent selection for specific autotrophic Afipia and Thiobacillus strains within complex microbiomes.</title>
        <authorList>
            <person name="Huddy R.J."/>
            <person name="Sachdeva R."/>
            <person name="Kadzinga F."/>
            <person name="Kantor R.S."/>
            <person name="Harrison S.T.L."/>
            <person name="Banfield J.F."/>
        </authorList>
    </citation>
    <scope>NUCLEOTIDE SEQUENCE</scope>
    <source>
        <strain evidence="2">SCN18_10_11_15_R1_P_69_7</strain>
    </source>
</reference>
<dbReference type="Proteomes" id="UP000664815">
    <property type="component" value="Unassembled WGS sequence"/>
</dbReference>
<proteinExistence type="predicted"/>
<name>A0A9D8L2X7_9GAMM</name>
<feature type="transmembrane region" description="Helical" evidence="1">
    <location>
        <begin position="7"/>
        <end position="28"/>
    </location>
</feature>
<evidence type="ECO:0000313" key="3">
    <source>
        <dbReference type="Proteomes" id="UP000664815"/>
    </source>
</evidence>